<reference evidence="1 2" key="1">
    <citation type="submission" date="2019-02" db="EMBL/GenBank/DDBJ databases">
        <title>Deep-cultivation of Planctomycetes and their phenomic and genomic characterization uncovers novel biology.</title>
        <authorList>
            <person name="Wiegand S."/>
            <person name="Jogler M."/>
            <person name="Boedeker C."/>
            <person name="Pinto D."/>
            <person name="Vollmers J."/>
            <person name="Rivas-Marin E."/>
            <person name="Kohn T."/>
            <person name="Peeters S.H."/>
            <person name="Heuer A."/>
            <person name="Rast P."/>
            <person name="Oberbeckmann S."/>
            <person name="Bunk B."/>
            <person name="Jeske O."/>
            <person name="Meyerdierks A."/>
            <person name="Storesund J.E."/>
            <person name="Kallscheuer N."/>
            <person name="Luecker S."/>
            <person name="Lage O.M."/>
            <person name="Pohl T."/>
            <person name="Merkel B.J."/>
            <person name="Hornburger P."/>
            <person name="Mueller R.-W."/>
            <person name="Bruemmer F."/>
            <person name="Labrenz M."/>
            <person name="Spormann A.M."/>
            <person name="Op Den Camp H."/>
            <person name="Overmann J."/>
            <person name="Amann R."/>
            <person name="Jetten M.S.M."/>
            <person name="Mascher T."/>
            <person name="Medema M.H."/>
            <person name="Devos D.P."/>
            <person name="Kaster A.-K."/>
            <person name="Ovreas L."/>
            <person name="Rohde M."/>
            <person name="Galperin M.Y."/>
            <person name="Jogler C."/>
        </authorList>
    </citation>
    <scope>NUCLEOTIDE SEQUENCE [LARGE SCALE GENOMIC DNA]</scope>
    <source>
        <strain evidence="1 2">CA13</strain>
    </source>
</reference>
<gene>
    <name evidence="1" type="ORF">CA13_64720</name>
</gene>
<evidence type="ECO:0000313" key="2">
    <source>
        <dbReference type="Proteomes" id="UP000315010"/>
    </source>
</evidence>
<accession>A0A5C5ZCU1</accession>
<sequence length="1170" mass="131605">MTHALDINAYSKADQARSTDLDANVVEGLNSVQGYYIQSQGESWYKIANSHLMPDFFVSQVSASDHWMFISSRGALSAGRKNPDSAIFPYYCADKLLDMAGSTGAKTIIRIPLPNHQHTFWHPFADSVTGDASIRRNLYKNELGNKLILEEIHGSFQLAFRYQWSFGNRFGFIRSSRLSNLSSSSRTVSFIDGIQNVMPYGLGRNFQLRFSNLGDAYKKNELVDGSTLGIYYLSSIPTDRAEPSEGLRATTVWQQGLDQPVVLLSSHQLERFERGQPLSTETNIRARRGAYFVSAEMDLVGNGEADWRILSDVNQDQTDVINLRRQITDSPSIASEIDQDIADNSDQLLAIVSAADGRQLGEDRLRVHRHQSNVLFNVMRGGIPSDGYLIDPVDLLSHIRNFSKSAFQRNLPLLNGLTGPCEFREVQRLVNQTNDPDLIRIVAEYLPFTFSRRHGDPTRPWNSFSIDLLAADGSQNLSYQGNWRDIFQNWEALSLSYPDFIGGVVLRFVNASTADGYNPYRLTKHGFDWESPDPNDPWANIGYWGDHQIIYLLKLLEWSRRFDPSRLTQWLDAEVGAYAQVPYRIRPFQDICRDPHNTIDYDHVLASQIEKRVEAIGADGKLLQGPGGGPCHVTLLEKLLVPALVKITNFVPEGGVWLNTQRPEWNDANNALVGRGLSMVTVCYMRRFLAFMVQWLSIDGVPESCLVSNDVAGLLKQVAAIVNQYSNAFNQPMSDQIRKQMVDALSTAGSDYRQHLYNNGLSEGKEAIVVSDCQEFFRQCLVMLDHTIRSNRRSDGLYHSYNLLSLDDNGACIQPLYEMLEGQVAVLSSGILSASEAVEVLDALRASKIYREDQRSYMLYPDRELPTFLEKNVIAATSVARSELIQRLIADGDTSVVRADVDGEVHFNGDFRNACQLAEALSILSKDEKYAELICQQRQRLYEIFEQTFSHSDFTGRSGTFFAYEGLGSIYWHMVSKLAHATIENVVSAKNASCDTSIIDRLHQHYREIRDGLGLNKSPDQYGAFPSDPYSHTPKHAGVQQPGMTGQVKEDILCRLTEIGVRIDGGILSFDPVLLETQEFLSADSELQFYNQHGHRTEIVVSAEEFAFTLCQIPVVYRRSSERQLTVHFATSESTTRESLSLNAEESASIFLRKGQITRIDVHFDPANCV</sequence>
<protein>
    <submittedName>
        <fullName evidence="1">Uncharacterized protein</fullName>
    </submittedName>
</protein>
<dbReference type="RefSeq" id="WP_419195019.1">
    <property type="nucleotide sequence ID" value="NZ_SJPJ01000001.1"/>
</dbReference>
<dbReference type="AlphaFoldDB" id="A0A5C5ZCU1"/>
<evidence type="ECO:0000313" key="1">
    <source>
        <dbReference type="EMBL" id="TWT84990.1"/>
    </source>
</evidence>
<comment type="caution">
    <text evidence="1">The sequence shown here is derived from an EMBL/GenBank/DDBJ whole genome shotgun (WGS) entry which is preliminary data.</text>
</comment>
<dbReference type="Proteomes" id="UP000315010">
    <property type="component" value="Unassembled WGS sequence"/>
</dbReference>
<organism evidence="1 2">
    <name type="scientific">Novipirellula herctigrandis</name>
    <dbReference type="NCBI Taxonomy" id="2527986"/>
    <lineage>
        <taxon>Bacteria</taxon>
        <taxon>Pseudomonadati</taxon>
        <taxon>Planctomycetota</taxon>
        <taxon>Planctomycetia</taxon>
        <taxon>Pirellulales</taxon>
        <taxon>Pirellulaceae</taxon>
        <taxon>Novipirellula</taxon>
    </lineage>
</organism>
<keyword evidence="2" id="KW-1185">Reference proteome</keyword>
<name>A0A5C5ZCU1_9BACT</name>
<dbReference type="EMBL" id="SJPJ01000001">
    <property type="protein sequence ID" value="TWT84990.1"/>
    <property type="molecule type" value="Genomic_DNA"/>
</dbReference>
<proteinExistence type="predicted"/>